<protein>
    <submittedName>
        <fullName evidence="1">Uncharacterized protein</fullName>
    </submittedName>
</protein>
<gene>
    <name evidence="1" type="ORF">L1987_60245</name>
</gene>
<comment type="caution">
    <text evidence="1">The sequence shown here is derived from an EMBL/GenBank/DDBJ whole genome shotgun (WGS) entry which is preliminary data.</text>
</comment>
<evidence type="ECO:0000313" key="1">
    <source>
        <dbReference type="EMBL" id="KAI3742559.1"/>
    </source>
</evidence>
<evidence type="ECO:0000313" key="2">
    <source>
        <dbReference type="Proteomes" id="UP001056120"/>
    </source>
</evidence>
<reference evidence="1 2" key="2">
    <citation type="journal article" date="2022" name="Mol. Ecol. Resour.">
        <title>The genomes of chicory, endive, great burdock and yacon provide insights into Asteraceae paleo-polyploidization history and plant inulin production.</title>
        <authorList>
            <person name="Fan W."/>
            <person name="Wang S."/>
            <person name="Wang H."/>
            <person name="Wang A."/>
            <person name="Jiang F."/>
            <person name="Liu H."/>
            <person name="Zhao H."/>
            <person name="Xu D."/>
            <person name="Zhang Y."/>
        </authorList>
    </citation>
    <scope>NUCLEOTIDE SEQUENCE [LARGE SCALE GENOMIC DNA]</scope>
    <source>
        <strain evidence="2">cv. Yunnan</strain>
        <tissue evidence="1">Leaves</tissue>
    </source>
</reference>
<dbReference type="Proteomes" id="UP001056120">
    <property type="component" value="Linkage Group LG20"/>
</dbReference>
<proteinExistence type="predicted"/>
<keyword evidence="2" id="KW-1185">Reference proteome</keyword>
<name>A0ACB9D7K3_9ASTR</name>
<reference evidence="2" key="1">
    <citation type="journal article" date="2022" name="Mol. Ecol. Resour.">
        <title>The genomes of chicory, endive, great burdock and yacon provide insights into Asteraceae palaeo-polyploidization history and plant inulin production.</title>
        <authorList>
            <person name="Fan W."/>
            <person name="Wang S."/>
            <person name="Wang H."/>
            <person name="Wang A."/>
            <person name="Jiang F."/>
            <person name="Liu H."/>
            <person name="Zhao H."/>
            <person name="Xu D."/>
            <person name="Zhang Y."/>
        </authorList>
    </citation>
    <scope>NUCLEOTIDE SEQUENCE [LARGE SCALE GENOMIC DNA]</scope>
    <source>
        <strain evidence="2">cv. Yunnan</strain>
    </source>
</reference>
<organism evidence="1 2">
    <name type="scientific">Smallanthus sonchifolius</name>
    <dbReference type="NCBI Taxonomy" id="185202"/>
    <lineage>
        <taxon>Eukaryota</taxon>
        <taxon>Viridiplantae</taxon>
        <taxon>Streptophyta</taxon>
        <taxon>Embryophyta</taxon>
        <taxon>Tracheophyta</taxon>
        <taxon>Spermatophyta</taxon>
        <taxon>Magnoliopsida</taxon>
        <taxon>eudicotyledons</taxon>
        <taxon>Gunneridae</taxon>
        <taxon>Pentapetalae</taxon>
        <taxon>asterids</taxon>
        <taxon>campanulids</taxon>
        <taxon>Asterales</taxon>
        <taxon>Asteraceae</taxon>
        <taxon>Asteroideae</taxon>
        <taxon>Heliantheae alliance</taxon>
        <taxon>Millerieae</taxon>
        <taxon>Smallanthus</taxon>
    </lineage>
</organism>
<sequence length="479" mass="54780">MSLWTTKPLSSINTVFAITGGRRTFTAALLYSTQTPPFSVAGEVVQAKPPSCLHLDWPPLPSSSSRTTVDNADEDNDDTVDGQNGEDENVNANIMFEDEPSQVTLKTKLTKEMEEELYRQAIAEILRQGELEAKAQADADIVKAAAESLSSILSKKLEEEKKSASERMNIPIKYARVYLRRKVTKDVQSEPLLVIIPEGSPKVQKSTKDVSKETTHKVVQEPVIPKSTPRKKSIQKRVLRKGMDVIIPSKDKYKRLYESEHVDDLSDIDLERMLKNMRNETLKKLVNDMKSVEKNQALREKLAELEKSKKRRLEIGSRNYDTQKNLFEARLRELDDTKLKPNVNVEEVSKEIYSSYAAEAPIKVSVESKATWFKKKHESSSRVVDSFEKDSYVDEMYELVVEREDNMEPLRMYELAQIRTLTNEDIFALAAMDIAYKHEHEFYARDFANLLTKVSMDMRGIDYDNSQTFVLDHQLGGRL</sequence>
<accession>A0ACB9D7K3</accession>
<dbReference type="EMBL" id="CM042037">
    <property type="protein sequence ID" value="KAI3742559.1"/>
    <property type="molecule type" value="Genomic_DNA"/>
</dbReference>